<accession>A0A6J4D0H3</accession>
<dbReference type="EMBL" id="LC545849">
    <property type="protein sequence ID" value="BCD83353.1"/>
    <property type="molecule type" value="Genomic_DNA"/>
</dbReference>
<sequence>MCLHPGRNRISSNKRLKRSLWPSLQKEQHSPAFTLFNAPASG</sequence>
<protein>
    <submittedName>
        <fullName evidence="1">Uncharacterized protein</fullName>
    </submittedName>
</protein>
<organism evidence="1">
    <name type="scientific">Escherichia coli</name>
    <dbReference type="NCBI Taxonomy" id="562"/>
    <lineage>
        <taxon>Bacteria</taxon>
        <taxon>Pseudomonadati</taxon>
        <taxon>Pseudomonadota</taxon>
        <taxon>Gammaproteobacteria</taxon>
        <taxon>Enterobacterales</taxon>
        <taxon>Enterobacteriaceae</taxon>
        <taxon>Escherichia</taxon>
    </lineage>
</organism>
<dbReference type="AlphaFoldDB" id="A0A6J4D0H3"/>
<proteinExistence type="predicted"/>
<evidence type="ECO:0000313" key="1">
    <source>
        <dbReference type="EMBL" id="BCD83353.1"/>
    </source>
</evidence>
<reference evidence="1" key="1">
    <citation type="journal article" date="2021" name="J. Antimicrob. Chemother.">
        <title>Genomic features of plasmids coding for KPC-2, NDM-5 or OXA-48 carbapenemases in Enterobacteriaceae from Malawi.</title>
        <authorList>
            <person name="Kumwenda G.P."/>
            <person name="Sugawara Y."/>
            <person name="Akeda Y."/>
            <person name="Matsumoto Y."/>
            <person name="Motooka D."/>
            <person name="Tomono K."/>
            <person name="Hamada S."/>
        </authorList>
    </citation>
    <scope>NUCLEOTIDE SEQUENCE</scope>
    <source>
        <strain evidence="1">Ec-MW04</strain>
        <plasmid evidence="1">pEc-MW04_OXA</plasmid>
    </source>
</reference>
<geneLocation type="plasmid" evidence="1">
    <name>pEc-MW04_OXA</name>
</geneLocation>
<keyword evidence="1" id="KW-0614">Plasmid</keyword>
<name>A0A6J4D0H3_ECOLX</name>